<evidence type="ECO:0000313" key="2">
    <source>
        <dbReference type="EMBL" id="KAB8301155.1"/>
    </source>
</evidence>
<evidence type="ECO:0000256" key="1">
    <source>
        <dbReference type="SAM" id="Phobius"/>
    </source>
</evidence>
<evidence type="ECO:0000313" key="3">
    <source>
        <dbReference type="Proteomes" id="UP000326757"/>
    </source>
</evidence>
<name>A0A5N6KCQ7_MONLA</name>
<reference evidence="2 3" key="1">
    <citation type="submission" date="2019-06" db="EMBL/GenBank/DDBJ databases">
        <title>Genome Sequence of the Brown Rot Fungal Pathogen Monilinia laxa.</title>
        <authorList>
            <person name="De Miccolis Angelini R.M."/>
            <person name="Landi L."/>
            <person name="Abate D."/>
            <person name="Pollastro S."/>
            <person name="Romanazzi G."/>
            <person name="Faretra F."/>
        </authorList>
    </citation>
    <scope>NUCLEOTIDE SEQUENCE [LARGE SCALE GENOMIC DNA]</scope>
    <source>
        <strain evidence="2 3">Mlax316</strain>
    </source>
</reference>
<organism evidence="2 3">
    <name type="scientific">Monilinia laxa</name>
    <name type="common">Brown rot fungus</name>
    <name type="synonym">Sclerotinia laxa</name>
    <dbReference type="NCBI Taxonomy" id="61186"/>
    <lineage>
        <taxon>Eukaryota</taxon>
        <taxon>Fungi</taxon>
        <taxon>Dikarya</taxon>
        <taxon>Ascomycota</taxon>
        <taxon>Pezizomycotina</taxon>
        <taxon>Leotiomycetes</taxon>
        <taxon>Helotiales</taxon>
        <taxon>Sclerotiniaceae</taxon>
        <taxon>Monilinia</taxon>
    </lineage>
</organism>
<sequence length="82" mass="8603">MEMGEIPSKRARSAKLQKFMISELGSEMVVVVVVVAVAVAAAVVAVAVVYCIVDTCLGSIIVLLGNYKGQKSLGLAGRMESF</sequence>
<keyword evidence="1" id="KW-0472">Membrane</keyword>
<feature type="transmembrane region" description="Helical" evidence="1">
    <location>
        <begin position="21"/>
        <end position="41"/>
    </location>
</feature>
<keyword evidence="3" id="KW-1185">Reference proteome</keyword>
<protein>
    <submittedName>
        <fullName evidence="2">Uncharacterized protein</fullName>
    </submittedName>
</protein>
<keyword evidence="1" id="KW-1133">Transmembrane helix</keyword>
<keyword evidence="1" id="KW-0812">Transmembrane</keyword>
<gene>
    <name evidence="2" type="ORF">EYC80_003053</name>
</gene>
<dbReference type="AlphaFoldDB" id="A0A5N6KCQ7"/>
<comment type="caution">
    <text evidence="2">The sequence shown here is derived from an EMBL/GenBank/DDBJ whole genome shotgun (WGS) entry which is preliminary data.</text>
</comment>
<dbReference type="Proteomes" id="UP000326757">
    <property type="component" value="Unassembled WGS sequence"/>
</dbReference>
<proteinExistence type="predicted"/>
<accession>A0A5N6KCQ7</accession>
<dbReference type="EMBL" id="VIGI01000004">
    <property type="protein sequence ID" value="KAB8301155.1"/>
    <property type="molecule type" value="Genomic_DNA"/>
</dbReference>